<dbReference type="InterPro" id="IPR000772">
    <property type="entry name" value="Ricin_B_lectin"/>
</dbReference>
<keyword evidence="1" id="KW-0472">Membrane</keyword>
<proteinExistence type="predicted"/>
<reference evidence="3" key="1">
    <citation type="submission" date="2021-02" db="EMBL/GenBank/DDBJ databases">
        <authorList>
            <person name="Nowell W R."/>
        </authorList>
    </citation>
    <scope>NUCLEOTIDE SEQUENCE</scope>
</reference>
<protein>
    <recommendedName>
        <fullName evidence="2">Ricin B lectin domain-containing protein</fullName>
    </recommendedName>
</protein>
<dbReference type="CDD" id="cd00161">
    <property type="entry name" value="beta-trefoil_Ricin-like"/>
    <property type="match status" value="1"/>
</dbReference>
<evidence type="ECO:0000313" key="4">
    <source>
        <dbReference type="Proteomes" id="UP000663882"/>
    </source>
</evidence>
<gene>
    <name evidence="3" type="ORF">RFH988_LOCUS23294</name>
</gene>
<dbReference type="AlphaFoldDB" id="A0A814UMY7"/>
<dbReference type="InterPro" id="IPR035992">
    <property type="entry name" value="Ricin_B-like_lectins"/>
</dbReference>
<dbReference type="SUPFAM" id="SSF81321">
    <property type="entry name" value="Family A G protein-coupled receptor-like"/>
    <property type="match status" value="1"/>
</dbReference>
<evidence type="ECO:0000313" key="3">
    <source>
        <dbReference type="EMBL" id="CAF1177074.1"/>
    </source>
</evidence>
<dbReference type="PROSITE" id="PS50231">
    <property type="entry name" value="RICIN_B_LECTIN"/>
    <property type="match status" value="1"/>
</dbReference>
<feature type="transmembrane region" description="Helical" evidence="1">
    <location>
        <begin position="35"/>
        <end position="58"/>
    </location>
</feature>
<dbReference type="EMBL" id="CAJNOO010001608">
    <property type="protein sequence ID" value="CAF1177074.1"/>
    <property type="molecule type" value="Genomic_DNA"/>
</dbReference>
<evidence type="ECO:0000259" key="2">
    <source>
        <dbReference type="Pfam" id="PF14200"/>
    </source>
</evidence>
<organism evidence="3 4">
    <name type="scientific">Rotaria sordida</name>
    <dbReference type="NCBI Taxonomy" id="392033"/>
    <lineage>
        <taxon>Eukaryota</taxon>
        <taxon>Metazoa</taxon>
        <taxon>Spiralia</taxon>
        <taxon>Gnathifera</taxon>
        <taxon>Rotifera</taxon>
        <taxon>Eurotatoria</taxon>
        <taxon>Bdelloidea</taxon>
        <taxon>Philodinida</taxon>
        <taxon>Philodinidae</taxon>
        <taxon>Rotaria</taxon>
    </lineage>
</organism>
<dbReference type="Gene3D" id="2.80.10.50">
    <property type="match status" value="1"/>
</dbReference>
<keyword evidence="1" id="KW-0812">Transmembrane</keyword>
<feature type="transmembrane region" description="Helical" evidence="1">
    <location>
        <begin position="104"/>
        <end position="127"/>
    </location>
</feature>
<dbReference type="SUPFAM" id="SSF50370">
    <property type="entry name" value="Ricin B-like lectins"/>
    <property type="match status" value="1"/>
</dbReference>
<sequence length="385" mass="43575">MTAISVNDSFIIEVNDTEPSSITILFTSVPPMACFWIMLIFLIPSIICSFFLLYNLFFDRKLRNALNNHVIIALLIVGLAFLLLDIPNYLIFTRLGYVWPQSTGICYVWCFVNLACFNLFGFLMVWATIERHILVFHNHWINTQIKCFLIHYLPLTTIILYCLSFYTIVIFFPSCENEFDYTQNWCAYPCYAYDNNILINGLDTIVPLQPGVVLGQRETLSAIDIQEVRLFYGCGGTTEPNGFNPNIYYRLTTQWQGDGKSLDIVNDGTNNRPILAATGALTGQYWKITPIGNGYYRLTTQWQGDGKSLDIVNDGTNNRPILAATGAYTGQSWKITSTGNGYYRLTTQWQGDGKSLDIVNDGTNNRPILAETGVRTGQYWKISAA</sequence>
<accession>A0A814UMY7</accession>
<feature type="domain" description="Ricin B lectin" evidence="2">
    <location>
        <begin position="283"/>
        <end position="365"/>
    </location>
</feature>
<dbReference type="Proteomes" id="UP000663882">
    <property type="component" value="Unassembled WGS sequence"/>
</dbReference>
<evidence type="ECO:0000256" key="1">
    <source>
        <dbReference type="SAM" id="Phobius"/>
    </source>
</evidence>
<dbReference type="CDD" id="cd00637">
    <property type="entry name" value="7tm_classA_rhodopsin-like"/>
    <property type="match status" value="1"/>
</dbReference>
<dbReference type="Gene3D" id="1.20.1070.10">
    <property type="entry name" value="Rhodopsin 7-helix transmembrane proteins"/>
    <property type="match status" value="1"/>
</dbReference>
<feature type="transmembrane region" description="Helical" evidence="1">
    <location>
        <begin position="148"/>
        <end position="172"/>
    </location>
</feature>
<name>A0A814UMY7_9BILA</name>
<dbReference type="OrthoDB" id="10041637at2759"/>
<feature type="transmembrane region" description="Helical" evidence="1">
    <location>
        <begin position="70"/>
        <end position="92"/>
    </location>
</feature>
<dbReference type="Pfam" id="PF14200">
    <property type="entry name" value="RicinB_lectin_2"/>
    <property type="match status" value="1"/>
</dbReference>
<comment type="caution">
    <text evidence="3">The sequence shown here is derived from an EMBL/GenBank/DDBJ whole genome shotgun (WGS) entry which is preliminary data.</text>
</comment>
<keyword evidence="1" id="KW-1133">Transmembrane helix</keyword>